<keyword evidence="5" id="KW-1185">Reference proteome</keyword>
<feature type="region of interest" description="Disordered" evidence="3">
    <location>
        <begin position="90"/>
        <end position="109"/>
    </location>
</feature>
<comment type="catalytic activity">
    <reaction evidence="2">
        <text>9-ribosyl-trans-zeatin 5'-phosphate + H2O = trans-zeatin + D-ribose 5-phosphate</text>
        <dbReference type="Rhea" id="RHEA:48564"/>
        <dbReference type="ChEBI" id="CHEBI:15377"/>
        <dbReference type="ChEBI" id="CHEBI:16522"/>
        <dbReference type="ChEBI" id="CHEBI:78346"/>
        <dbReference type="ChEBI" id="CHEBI:87947"/>
        <dbReference type="EC" id="3.2.2.n1"/>
    </reaction>
</comment>
<dbReference type="EMBL" id="SMKU01000001">
    <property type="protein sequence ID" value="TDD98124.1"/>
    <property type="molecule type" value="Genomic_DNA"/>
</dbReference>
<dbReference type="GO" id="GO:0102682">
    <property type="term" value="F:cytokinin riboside 5'-monophosphate phosphoribohydrolase activity"/>
    <property type="evidence" value="ECO:0007669"/>
    <property type="project" value="RHEA"/>
</dbReference>
<dbReference type="Gene3D" id="3.40.50.450">
    <property type="match status" value="1"/>
</dbReference>
<dbReference type="AlphaFoldDB" id="A0A4R5CL02"/>
<evidence type="ECO:0000256" key="2">
    <source>
        <dbReference type="RuleBase" id="RU363015"/>
    </source>
</evidence>
<dbReference type="PANTHER" id="PTHR31223:SF70">
    <property type="entry name" value="LOG FAMILY PROTEIN YJL055W"/>
    <property type="match status" value="1"/>
</dbReference>
<protein>
    <recommendedName>
        <fullName evidence="2">Cytokinin riboside 5'-monophosphate phosphoribohydrolase</fullName>
        <ecNumber evidence="2">3.2.2.n1</ecNumber>
    </recommendedName>
</protein>
<gene>
    <name evidence="4" type="ORF">E1298_00195</name>
</gene>
<dbReference type="GO" id="GO:0009691">
    <property type="term" value="P:cytokinin biosynthetic process"/>
    <property type="evidence" value="ECO:0007669"/>
    <property type="project" value="UniProtKB-UniRule"/>
</dbReference>
<evidence type="ECO:0000313" key="5">
    <source>
        <dbReference type="Proteomes" id="UP000294513"/>
    </source>
</evidence>
<comment type="catalytic activity">
    <reaction evidence="2">
        <text>N(6)-(dimethylallyl)adenosine 5'-phosphate + H2O = N(6)-dimethylallyladenine + D-ribose 5-phosphate</text>
        <dbReference type="Rhea" id="RHEA:48560"/>
        <dbReference type="ChEBI" id="CHEBI:15377"/>
        <dbReference type="ChEBI" id="CHEBI:17660"/>
        <dbReference type="ChEBI" id="CHEBI:57526"/>
        <dbReference type="ChEBI" id="CHEBI:78346"/>
        <dbReference type="EC" id="3.2.2.n1"/>
    </reaction>
</comment>
<reference evidence="4 5" key="1">
    <citation type="submission" date="2019-03" db="EMBL/GenBank/DDBJ databases">
        <title>Draft genome sequences of novel Actinobacteria.</title>
        <authorList>
            <person name="Sahin N."/>
            <person name="Ay H."/>
            <person name="Saygin H."/>
        </authorList>
    </citation>
    <scope>NUCLEOTIDE SEQUENCE [LARGE SCALE GENOMIC DNA]</scope>
    <source>
        <strain evidence="4 5">H3C3</strain>
    </source>
</reference>
<dbReference type="Proteomes" id="UP000294513">
    <property type="component" value="Unassembled WGS sequence"/>
</dbReference>
<evidence type="ECO:0000256" key="3">
    <source>
        <dbReference type="SAM" id="MobiDB-lite"/>
    </source>
</evidence>
<dbReference type="GO" id="GO:0005829">
    <property type="term" value="C:cytosol"/>
    <property type="evidence" value="ECO:0007669"/>
    <property type="project" value="TreeGrafter"/>
</dbReference>
<keyword evidence="2" id="KW-0203">Cytokinin biosynthesis</keyword>
<comment type="similarity">
    <text evidence="1 2">Belongs to the LOG family.</text>
</comment>
<keyword evidence="2" id="KW-0378">Hydrolase</keyword>
<feature type="region of interest" description="Disordered" evidence="3">
    <location>
        <begin position="25"/>
        <end position="60"/>
    </location>
</feature>
<evidence type="ECO:0000256" key="1">
    <source>
        <dbReference type="ARBA" id="ARBA00006763"/>
    </source>
</evidence>
<accession>A0A4R5CL02</accession>
<dbReference type="EC" id="3.2.2.n1" evidence="2"/>
<dbReference type="SUPFAM" id="SSF102405">
    <property type="entry name" value="MCP/YpsA-like"/>
    <property type="match status" value="1"/>
</dbReference>
<dbReference type="Pfam" id="PF03641">
    <property type="entry name" value="Lysine_decarbox"/>
    <property type="match status" value="1"/>
</dbReference>
<sequence length="297" mass="32404">MRSRPGLDRKAHVILDGTLVPIRGPHLRRHANGDWKEISDSSGNHSRSEGHIPRRPLASPPHWRLSGWPGLLLGARVPLRIATRVGAGSATMPPFRTPNPPRETTMRTTEVSNRRIAVFCGARPGSDPGHLRFAREFGTALAQRGLELVYGTGGGVMGALAEAVAAAGSGITGIVPHSLREQQNADSPRGTIFVVRSLHERKALMYRLCSAFAVLPGGIGTLDELMEVATWNNLCLMDKPIVVVNHLGFFDPMLEMLDHLVRQGFLTREERRLIQVAQSPDEAFDLLRIGVPEPGTV</sequence>
<comment type="caution">
    <text evidence="4">The sequence shown here is derived from an EMBL/GenBank/DDBJ whole genome shotgun (WGS) entry which is preliminary data.</text>
</comment>
<dbReference type="PANTHER" id="PTHR31223">
    <property type="entry name" value="LOG FAMILY PROTEIN YJL055W"/>
    <property type="match status" value="1"/>
</dbReference>
<name>A0A4R5CL02_9ACTN</name>
<evidence type="ECO:0000313" key="4">
    <source>
        <dbReference type="EMBL" id="TDD98124.1"/>
    </source>
</evidence>
<organism evidence="4 5">
    <name type="scientific">Actinomadura rubrisoli</name>
    <dbReference type="NCBI Taxonomy" id="2530368"/>
    <lineage>
        <taxon>Bacteria</taxon>
        <taxon>Bacillati</taxon>
        <taxon>Actinomycetota</taxon>
        <taxon>Actinomycetes</taxon>
        <taxon>Streptosporangiales</taxon>
        <taxon>Thermomonosporaceae</taxon>
        <taxon>Actinomadura</taxon>
    </lineage>
</organism>
<proteinExistence type="inferred from homology"/>
<dbReference type="InterPro" id="IPR005269">
    <property type="entry name" value="LOG"/>
</dbReference>
<dbReference type="OrthoDB" id="9801098at2"/>
<dbReference type="NCBIfam" id="TIGR00730">
    <property type="entry name" value="Rossman fold protein, TIGR00730 family"/>
    <property type="match status" value="1"/>
</dbReference>
<dbReference type="InterPro" id="IPR031100">
    <property type="entry name" value="LOG_fam"/>
</dbReference>